<dbReference type="InterPro" id="IPR033721">
    <property type="entry name" value="ProRS_core_arch_euk"/>
</dbReference>
<dbReference type="CDD" id="cd00778">
    <property type="entry name" value="ProRS_core_arch_euk"/>
    <property type="match status" value="1"/>
</dbReference>
<dbReference type="Gene3D" id="3.40.50.800">
    <property type="entry name" value="Anticodon-binding domain"/>
    <property type="match status" value="1"/>
</dbReference>
<comment type="subcellular location">
    <subcellularLocation>
        <location evidence="8">Cytoplasm</location>
    </subcellularLocation>
</comment>
<dbReference type="EMBL" id="JAEKNR010000234">
    <property type="protein sequence ID" value="MBJ7601092.1"/>
    <property type="molecule type" value="Genomic_DNA"/>
</dbReference>
<evidence type="ECO:0000256" key="1">
    <source>
        <dbReference type="ARBA" id="ARBA00022490"/>
    </source>
</evidence>
<dbReference type="PROSITE" id="PS50862">
    <property type="entry name" value="AA_TRNA_LIGASE_II"/>
    <property type="match status" value="1"/>
</dbReference>
<proteinExistence type="inferred from homology"/>
<keyword evidence="1 8" id="KW-0963">Cytoplasm</keyword>
<evidence type="ECO:0000256" key="7">
    <source>
        <dbReference type="ARBA" id="ARBA00047671"/>
    </source>
</evidence>
<dbReference type="SUPFAM" id="SSF55681">
    <property type="entry name" value="Class II aaRS and biotin synthetases"/>
    <property type="match status" value="1"/>
</dbReference>
<name>A0A934K609_9BACT</name>
<dbReference type="Pfam" id="PF00587">
    <property type="entry name" value="tRNA-synt_2b"/>
    <property type="match status" value="1"/>
</dbReference>
<dbReference type="Gene3D" id="3.30.110.30">
    <property type="entry name" value="C-terminal domain of ProRS"/>
    <property type="match status" value="1"/>
</dbReference>
<evidence type="ECO:0000313" key="11">
    <source>
        <dbReference type="Proteomes" id="UP000612893"/>
    </source>
</evidence>
<dbReference type="Proteomes" id="UP000612893">
    <property type="component" value="Unassembled WGS sequence"/>
</dbReference>
<dbReference type="InterPro" id="IPR002316">
    <property type="entry name" value="Pro-tRNA-ligase_IIa"/>
</dbReference>
<dbReference type="PANTHER" id="PTHR43382:SF2">
    <property type="entry name" value="BIFUNCTIONAL GLUTAMATE_PROLINE--TRNA LIGASE"/>
    <property type="match status" value="1"/>
</dbReference>
<protein>
    <recommendedName>
        <fullName evidence="8">Proline--tRNA ligase</fullName>
        <ecNumber evidence="8">6.1.1.15</ecNumber>
    </recommendedName>
    <alternativeName>
        <fullName evidence="8">Prolyl-tRNA synthetase</fullName>
        <shortName evidence="8">ProRS</shortName>
    </alternativeName>
</protein>
<evidence type="ECO:0000256" key="8">
    <source>
        <dbReference type="HAMAP-Rule" id="MF_01571"/>
    </source>
</evidence>
<accession>A0A934K609</accession>
<keyword evidence="2 8" id="KW-0436">Ligase</keyword>
<dbReference type="GO" id="GO:0005737">
    <property type="term" value="C:cytoplasm"/>
    <property type="evidence" value="ECO:0007669"/>
    <property type="project" value="UniProtKB-SubCell"/>
</dbReference>
<keyword evidence="5 8" id="KW-0648">Protein biosynthesis</keyword>
<dbReference type="SUPFAM" id="SSF64586">
    <property type="entry name" value="C-terminal domain of ProRS"/>
    <property type="match status" value="1"/>
</dbReference>
<comment type="similarity">
    <text evidence="8">Belongs to the class-II aminoacyl-tRNA synthetase family. ProS type 3 subfamily.</text>
</comment>
<evidence type="ECO:0000313" key="10">
    <source>
        <dbReference type="EMBL" id="MBJ7601092.1"/>
    </source>
</evidence>
<dbReference type="InterPro" id="IPR045864">
    <property type="entry name" value="aa-tRNA-synth_II/BPL/LPL"/>
</dbReference>
<comment type="domain">
    <text evidence="8">Consists of three domains: the N-terminal catalytic domain, the anticodon-binding domain and the C-terminal extension.</text>
</comment>
<dbReference type="InterPro" id="IPR002314">
    <property type="entry name" value="aa-tRNA-synt_IIb"/>
</dbReference>
<keyword evidence="4 8" id="KW-0067">ATP-binding</keyword>
<gene>
    <name evidence="8" type="primary">proS</name>
    <name evidence="10" type="ORF">JF922_23845</name>
</gene>
<dbReference type="GO" id="GO:0005524">
    <property type="term" value="F:ATP binding"/>
    <property type="evidence" value="ECO:0007669"/>
    <property type="project" value="UniProtKB-UniRule"/>
</dbReference>
<dbReference type="HAMAP" id="MF_01571">
    <property type="entry name" value="Pro_tRNA_synth_type3"/>
    <property type="match status" value="1"/>
</dbReference>
<dbReference type="Pfam" id="PF09180">
    <property type="entry name" value="ProRS-C_1"/>
    <property type="match status" value="1"/>
</dbReference>
<evidence type="ECO:0000256" key="6">
    <source>
        <dbReference type="ARBA" id="ARBA00023146"/>
    </source>
</evidence>
<comment type="subunit">
    <text evidence="8">Homodimer.</text>
</comment>
<sequence>MTETLDYVKDITRMSDDFDRWYTDVVRKAELADYTPVRGCMVIRPYGYAIWERIQRAFDDMIKSSGHENWYFPLLIPEELLMKEAEHVEGFTPEVAWVTEAGSHGKLDQRLAIRPTSETIIGTLIRRYIQSHRDLPKLTNQWCNVVRWEMRTRLFLRTAEFLWQEGHTFHATAEEAQSEVDLILGYYRDLAQDWLATPVFSGLKSRSETFAGAVYSKTIEAMMRDGLALQSGTSHYFGQNFSRAYDISFSNQDNQRELCYSTSWGISTRLIGSLIMAHGDDSGLVLPPRIAPIQAVVVPIFRNREDRERVEAFVEPWRREVEAAGVRLHVDWSEGRPGEKFNRWELKGVPLRLEVGPRDVDHRQVTMVDRLSRQKTPVRANELRERLGVELDGFQRALFQRALAFREEHTGEVSTLDELVSRLKDANGFYWAPWCESPECEARVKEETGGATIRVLDPDAEVSGSCLVCGRPAKRRALFARAY</sequence>
<dbReference type="InterPro" id="IPR036621">
    <property type="entry name" value="Anticodon-bd_dom_sf"/>
</dbReference>
<evidence type="ECO:0000256" key="3">
    <source>
        <dbReference type="ARBA" id="ARBA00022741"/>
    </source>
</evidence>
<dbReference type="InterPro" id="IPR016061">
    <property type="entry name" value="Pro-tRNA_ligase_II_C"/>
</dbReference>
<dbReference type="SUPFAM" id="SSF52954">
    <property type="entry name" value="Class II aaRS ABD-related"/>
    <property type="match status" value="1"/>
</dbReference>
<organism evidence="10 11">
    <name type="scientific">Candidatus Nephthysia bennettiae</name>
    <dbReference type="NCBI Taxonomy" id="3127016"/>
    <lineage>
        <taxon>Bacteria</taxon>
        <taxon>Bacillati</taxon>
        <taxon>Candidatus Dormiibacterota</taxon>
        <taxon>Candidatus Dormibacteria</taxon>
        <taxon>Candidatus Dormibacterales</taxon>
        <taxon>Candidatus Dormibacteraceae</taxon>
        <taxon>Candidatus Nephthysia</taxon>
    </lineage>
</organism>
<comment type="catalytic activity">
    <reaction evidence="7 8">
        <text>tRNA(Pro) + L-proline + ATP = L-prolyl-tRNA(Pro) + AMP + diphosphate</text>
        <dbReference type="Rhea" id="RHEA:14305"/>
        <dbReference type="Rhea" id="RHEA-COMP:9700"/>
        <dbReference type="Rhea" id="RHEA-COMP:9702"/>
        <dbReference type="ChEBI" id="CHEBI:30616"/>
        <dbReference type="ChEBI" id="CHEBI:33019"/>
        <dbReference type="ChEBI" id="CHEBI:60039"/>
        <dbReference type="ChEBI" id="CHEBI:78442"/>
        <dbReference type="ChEBI" id="CHEBI:78532"/>
        <dbReference type="ChEBI" id="CHEBI:456215"/>
        <dbReference type="EC" id="6.1.1.15"/>
    </reaction>
</comment>
<dbReference type="InterPro" id="IPR004499">
    <property type="entry name" value="Pro-tRNA-ligase_IIa_arc-type"/>
</dbReference>
<dbReference type="PANTHER" id="PTHR43382">
    <property type="entry name" value="PROLYL-TRNA SYNTHETASE"/>
    <property type="match status" value="1"/>
</dbReference>
<dbReference type="GO" id="GO:0006433">
    <property type="term" value="P:prolyl-tRNA aminoacylation"/>
    <property type="evidence" value="ECO:0007669"/>
    <property type="project" value="UniProtKB-UniRule"/>
</dbReference>
<dbReference type="Gene3D" id="3.30.930.10">
    <property type="entry name" value="Bira Bifunctional Protein, Domain 2"/>
    <property type="match status" value="1"/>
</dbReference>
<keyword evidence="11" id="KW-1185">Reference proteome</keyword>
<dbReference type="NCBIfam" id="TIGR00408">
    <property type="entry name" value="proS_fam_I"/>
    <property type="match status" value="1"/>
</dbReference>
<evidence type="ECO:0000259" key="9">
    <source>
        <dbReference type="PROSITE" id="PS50862"/>
    </source>
</evidence>
<keyword evidence="3 8" id="KW-0547">Nucleotide-binding</keyword>
<evidence type="ECO:0000256" key="4">
    <source>
        <dbReference type="ARBA" id="ARBA00022840"/>
    </source>
</evidence>
<dbReference type="InterPro" id="IPR004154">
    <property type="entry name" value="Anticodon-bd"/>
</dbReference>
<dbReference type="CDD" id="cd00862">
    <property type="entry name" value="ProRS_anticodon_zinc"/>
    <property type="match status" value="1"/>
</dbReference>
<comment type="function">
    <text evidence="8">Catalyzes the attachment of proline to tRNA(Pro) in a two-step reaction: proline is first activated by ATP to form Pro-AMP and then transferred to the acceptor end of tRNA(Pro).</text>
</comment>
<dbReference type="FunFam" id="3.30.930.10:FF:000037">
    <property type="entry name" value="Proline--tRNA ligase"/>
    <property type="match status" value="1"/>
</dbReference>
<dbReference type="SMART" id="SM00946">
    <property type="entry name" value="ProRS-C_1"/>
    <property type="match status" value="1"/>
</dbReference>
<dbReference type="Pfam" id="PF03129">
    <property type="entry name" value="HGTP_anticodon"/>
    <property type="match status" value="1"/>
</dbReference>
<comment type="caution">
    <text evidence="10">The sequence shown here is derived from an EMBL/GenBank/DDBJ whole genome shotgun (WGS) entry which is preliminary data.</text>
</comment>
<evidence type="ECO:0000256" key="5">
    <source>
        <dbReference type="ARBA" id="ARBA00022917"/>
    </source>
</evidence>
<dbReference type="PRINTS" id="PR01046">
    <property type="entry name" value="TRNASYNTHPRO"/>
</dbReference>
<dbReference type="EC" id="6.1.1.15" evidence="8"/>
<dbReference type="GO" id="GO:0004827">
    <property type="term" value="F:proline-tRNA ligase activity"/>
    <property type="evidence" value="ECO:0007669"/>
    <property type="project" value="UniProtKB-UniRule"/>
</dbReference>
<evidence type="ECO:0000256" key="2">
    <source>
        <dbReference type="ARBA" id="ARBA00022598"/>
    </source>
</evidence>
<feature type="domain" description="Aminoacyl-transfer RNA synthetases class-II family profile" evidence="9">
    <location>
        <begin position="38"/>
        <end position="287"/>
    </location>
</feature>
<keyword evidence="6 8" id="KW-0030">Aminoacyl-tRNA synthetase</keyword>
<dbReference type="InterPro" id="IPR006195">
    <property type="entry name" value="aa-tRNA-synth_II"/>
</dbReference>
<reference evidence="10" key="1">
    <citation type="submission" date="2020-10" db="EMBL/GenBank/DDBJ databases">
        <title>Ca. Dormibacterota MAGs.</title>
        <authorList>
            <person name="Montgomery K."/>
        </authorList>
    </citation>
    <scope>NUCLEOTIDE SEQUENCE [LARGE SCALE GENOMIC DNA]</scope>
    <source>
        <strain evidence="10">SC8812_S17_10</strain>
    </source>
</reference>
<dbReference type="AlphaFoldDB" id="A0A934K609"/>
<dbReference type="InterPro" id="IPR017449">
    <property type="entry name" value="Pro-tRNA_synth_II"/>
</dbReference>
<dbReference type="RefSeq" id="WP_338205168.1">
    <property type="nucleotide sequence ID" value="NZ_JAEKNR010000234.1"/>
</dbReference>